<keyword evidence="1" id="KW-0812">Transmembrane</keyword>
<name>A0ABU5WVS4_9BURK</name>
<evidence type="ECO:0000256" key="1">
    <source>
        <dbReference type="SAM" id="Phobius"/>
    </source>
</evidence>
<accession>A0ABU5WVS4</accession>
<reference evidence="2 3" key="1">
    <citation type="journal article" date="2023" name="Front. Microbiol.">
        <title>Genomic analyses of Burkholderia respiratory isolates indicates two evolutionarily distinct B. anthina clades.</title>
        <authorList>
            <person name="Pham A."/>
            <person name="Volmer J.G."/>
            <person name="Chambers D.C."/>
            <person name="Smith D.J."/>
            <person name="Reid D.W."/>
            <person name="Burr L."/>
            <person name="Wells T.J."/>
        </authorList>
    </citation>
    <scope>NUCLEOTIDE SEQUENCE [LARGE SCALE GENOMIC DNA]</scope>
    <source>
        <strain evidence="2 3">BCCIQ07A</strain>
    </source>
</reference>
<comment type="caution">
    <text evidence="2">The sequence shown here is derived from an EMBL/GenBank/DDBJ whole genome shotgun (WGS) entry which is preliminary data.</text>
</comment>
<evidence type="ECO:0000313" key="3">
    <source>
        <dbReference type="Proteomes" id="UP001304467"/>
    </source>
</evidence>
<dbReference type="EMBL" id="JAWRLE010000063">
    <property type="protein sequence ID" value="MEB2583004.1"/>
    <property type="molecule type" value="Genomic_DNA"/>
</dbReference>
<evidence type="ECO:0000313" key="2">
    <source>
        <dbReference type="EMBL" id="MEB2583004.1"/>
    </source>
</evidence>
<proteinExistence type="predicted"/>
<keyword evidence="1" id="KW-1133">Transmembrane helix</keyword>
<keyword evidence="1" id="KW-0472">Membrane</keyword>
<organism evidence="2 3">
    <name type="scientific">Burkholderia anthinoferrum</name>
    <dbReference type="NCBI Taxonomy" id="3090833"/>
    <lineage>
        <taxon>Bacteria</taxon>
        <taxon>Pseudomonadati</taxon>
        <taxon>Pseudomonadota</taxon>
        <taxon>Betaproteobacteria</taxon>
        <taxon>Burkholderiales</taxon>
        <taxon>Burkholderiaceae</taxon>
        <taxon>Burkholderia</taxon>
    </lineage>
</organism>
<dbReference type="Proteomes" id="UP001304467">
    <property type="component" value="Unassembled WGS sequence"/>
</dbReference>
<gene>
    <name evidence="2" type="ORF">SB593_29100</name>
</gene>
<dbReference type="RefSeq" id="WP_059575694.1">
    <property type="nucleotide sequence ID" value="NZ_JAWRKY010000001.1"/>
</dbReference>
<keyword evidence="3" id="KW-1185">Reference proteome</keyword>
<feature type="transmembrane region" description="Helical" evidence="1">
    <location>
        <begin position="48"/>
        <end position="70"/>
    </location>
</feature>
<protein>
    <submittedName>
        <fullName evidence="2">Uncharacterized protein</fullName>
    </submittedName>
</protein>
<sequence length="89" mass="9583">MARTGNSDRELSHVALQGIRVAGRSLPAAALSNKGEFKIQNDDRFSRAFHWIFAVVIPCTMVAGCSLLFITSRMSGVSCRHATGCSRAA</sequence>